<evidence type="ECO:0000313" key="1">
    <source>
        <dbReference type="EMBL" id="ADF83442.1"/>
    </source>
</evidence>
<dbReference type="Proteomes" id="UP000002375">
    <property type="component" value="Segment"/>
</dbReference>
<organism evidence="1 2">
    <name type="scientific">Lactobacillus phage LBR48</name>
    <dbReference type="NCBI Taxonomy" id="755164"/>
    <lineage>
        <taxon>Viruses</taxon>
        <taxon>Duplodnaviria</taxon>
        <taxon>Heunggongvirae</taxon>
        <taxon>Uroviricota</taxon>
        <taxon>Caudoviricetes</taxon>
        <taxon>Anamdongvirus</taxon>
        <taxon>Anamdongvirus LBR48</taxon>
    </lineage>
</organism>
<dbReference type="GeneID" id="26040515"/>
<dbReference type="RefSeq" id="YP_009168567.1">
    <property type="nucleotide sequence ID" value="NC_027990.1"/>
</dbReference>
<accession>D6PSV1</accession>
<protein>
    <submittedName>
        <fullName evidence="1">Uncharacterized protein</fullName>
    </submittedName>
</protein>
<reference evidence="1 2" key="1">
    <citation type="journal article" date="2011" name="Arch. Virol.">
        <title>Complete nucleotide sequence of the temperate bacteriophage LBR48, a new member of the family Myoviridae.</title>
        <authorList>
            <person name="Jang S.H."/>
            <person name="Yoon B.H."/>
            <person name="Chang H.I."/>
        </authorList>
    </citation>
    <scope>NUCLEOTIDE SEQUENCE [LARGE SCALE GENOMIC DNA]</scope>
</reference>
<dbReference type="KEGG" id="vg:26040515"/>
<name>D6PSV1_9CAUD</name>
<evidence type="ECO:0000313" key="2">
    <source>
        <dbReference type="Proteomes" id="UP000002375"/>
    </source>
</evidence>
<sequence>MSKYKEFIDGTSSLSSSAIDDLNNFSKEHEVKILSYQVVRYEQLNLDRTYILAEVIK</sequence>
<keyword evidence="2" id="KW-1185">Reference proteome</keyword>
<proteinExistence type="predicted"/>
<dbReference type="EMBL" id="GU967410">
    <property type="protein sequence ID" value="ADF83442.1"/>
    <property type="molecule type" value="Genomic_DNA"/>
</dbReference>